<evidence type="ECO:0000256" key="1">
    <source>
        <dbReference type="ARBA" id="ARBA00003720"/>
    </source>
</evidence>
<evidence type="ECO:0000313" key="16">
    <source>
        <dbReference type="EMBL" id="APP32498.1"/>
    </source>
</evidence>
<comment type="catalytic activity">
    <reaction evidence="11">
        <text>succinyl-CoA + acetyl-CoA = 3-oxoadipyl-CoA + CoA</text>
        <dbReference type="Rhea" id="RHEA:19481"/>
        <dbReference type="ChEBI" id="CHEBI:57287"/>
        <dbReference type="ChEBI" id="CHEBI:57288"/>
        <dbReference type="ChEBI" id="CHEBI:57292"/>
        <dbReference type="ChEBI" id="CHEBI:57348"/>
        <dbReference type="EC" id="2.3.1.174"/>
    </reaction>
</comment>
<name>A0A7L5TEZ7_ACIBA</name>
<evidence type="ECO:0000256" key="2">
    <source>
        <dbReference type="ARBA" id="ARBA00005071"/>
    </source>
</evidence>
<evidence type="ECO:0000256" key="13">
    <source>
        <dbReference type="RuleBase" id="RU003557"/>
    </source>
</evidence>
<accession>A0A7L5TEZ7</accession>
<keyword evidence="7 13" id="KW-0808">Transferase</keyword>
<protein>
    <recommendedName>
        <fullName evidence="5">Beta-ketoadipyl-CoA thiolase</fullName>
        <ecNumber evidence="4">2.3.1.174</ecNumber>
    </recommendedName>
    <alternativeName>
        <fullName evidence="10">3-oxoadipyl-CoA thiolase</fullName>
    </alternativeName>
</protein>
<evidence type="ECO:0000256" key="7">
    <source>
        <dbReference type="ARBA" id="ARBA00022679"/>
    </source>
</evidence>
<dbReference type="FunFam" id="3.40.47.10:FF:000010">
    <property type="entry name" value="Acetyl-CoA acetyltransferase (Thiolase)"/>
    <property type="match status" value="1"/>
</dbReference>
<dbReference type="EC" id="2.3.1.174" evidence="4"/>
<dbReference type="SUPFAM" id="SSF53901">
    <property type="entry name" value="Thiolase-like"/>
    <property type="match status" value="2"/>
</dbReference>
<dbReference type="PANTHER" id="PTHR18919:SF107">
    <property type="entry name" value="ACETYL-COA ACETYLTRANSFERASE, CYTOSOLIC"/>
    <property type="match status" value="1"/>
</dbReference>
<feature type="active site" description="Proton acceptor" evidence="12">
    <location>
        <position position="389"/>
    </location>
</feature>
<dbReference type="Pfam" id="PF00108">
    <property type="entry name" value="Thiolase_N"/>
    <property type="match status" value="1"/>
</dbReference>
<evidence type="ECO:0000256" key="10">
    <source>
        <dbReference type="ARBA" id="ARBA00041222"/>
    </source>
</evidence>
<dbReference type="GO" id="GO:0019619">
    <property type="term" value="P:3,4-dihydroxybenzoate catabolic process"/>
    <property type="evidence" value="ECO:0007669"/>
    <property type="project" value="InterPro"/>
</dbReference>
<dbReference type="PROSITE" id="PS00098">
    <property type="entry name" value="THIOLASE_1"/>
    <property type="match status" value="1"/>
</dbReference>
<dbReference type="GO" id="GO:0033812">
    <property type="term" value="F:3-oxoadipyl-CoA thiolase activity"/>
    <property type="evidence" value="ECO:0007669"/>
    <property type="project" value="UniProtKB-EC"/>
</dbReference>
<evidence type="ECO:0000256" key="3">
    <source>
        <dbReference type="ARBA" id="ARBA00010982"/>
    </source>
</evidence>
<dbReference type="Pfam" id="PF02803">
    <property type="entry name" value="Thiolase_C"/>
    <property type="match status" value="1"/>
</dbReference>
<evidence type="ECO:0000256" key="12">
    <source>
        <dbReference type="PIRSR" id="PIRSR000429-1"/>
    </source>
</evidence>
<dbReference type="PANTHER" id="PTHR18919">
    <property type="entry name" value="ACETYL-COA C-ACYLTRANSFERASE"/>
    <property type="match status" value="1"/>
</dbReference>
<keyword evidence="6" id="KW-0963">Cytoplasm</keyword>
<dbReference type="EMBL" id="CP018664">
    <property type="protein sequence ID" value="APP32498.1"/>
    <property type="molecule type" value="Genomic_DNA"/>
</dbReference>
<dbReference type="NCBIfam" id="TIGR02430">
    <property type="entry name" value="pcaF"/>
    <property type="match status" value="1"/>
</dbReference>
<sequence length="403" mass="42572">MTFKNAYIIDAIRTPFGRYAGGLAPVRADDLGAVPLKALMQRNPNVDWEQVDDVIYGCANQAGEDNRNVGRMSALLAGLPYQVPATTINRLCGSSLDAIAIAARAIKAGEANLVIAGGVESMSRAPYVMGKSDSAFGRSQKIEDTTMGWRFINPKLKELYGVDTMPQTAENVAEQFNINRADQDQFALVSQQRTANAQAKGFFSKEIVAVEIPQRKGDAVVIDTDEHPRASTTLEGLSKLKPVVKADGTVTAGNASGINDGAAALLIASDDAVQAYNLKPRAKIIASTAVGVEPRIMGFAPAPAIKKLLKQANLTLEQMDVIELNEAFAAQALAVTRDLGLPDNSDKVNPNGGAIALGHPLGASGARLVTTALNQLEQTGGRYALCSMCIGVGQGIALIIERV</sequence>
<feature type="active site" description="Acyl-thioester intermediate" evidence="12">
    <location>
        <position position="92"/>
    </location>
</feature>
<evidence type="ECO:0000256" key="5">
    <source>
        <dbReference type="ARBA" id="ARBA00016181"/>
    </source>
</evidence>
<reference evidence="16 17" key="1">
    <citation type="journal article" date="2014" name="Antimicrob. Agents Chemother.">
        <title>Triclosan can select for an AdeIJK-overexpressing mutant of Acinetobacter baumannii ATCC 17978 that displays reduced susceptibility to multiple antibiotics.</title>
        <authorList>
            <person name="Fernando D.M."/>
            <person name="Xu W."/>
            <person name="Loewen P.C."/>
            <person name="Zhanel G.G."/>
            <person name="Kumar A."/>
        </authorList>
    </citation>
    <scope>NUCLEOTIDE SEQUENCE [LARGE SCALE GENOMIC DNA]</scope>
    <source>
        <strain evidence="17">ATCC 17978</strain>
    </source>
</reference>
<evidence type="ECO:0000256" key="9">
    <source>
        <dbReference type="ARBA" id="ARBA00023315"/>
    </source>
</evidence>
<dbReference type="CDD" id="cd00751">
    <property type="entry name" value="thiolase"/>
    <property type="match status" value="1"/>
</dbReference>
<dbReference type="RefSeq" id="WP_005135170.1">
    <property type="nucleotide sequence ID" value="NZ_AP022238.1"/>
</dbReference>
<evidence type="ECO:0000313" key="17">
    <source>
        <dbReference type="Proteomes" id="UP000072389"/>
    </source>
</evidence>
<evidence type="ECO:0000256" key="11">
    <source>
        <dbReference type="ARBA" id="ARBA00048527"/>
    </source>
</evidence>
<comment type="pathway">
    <text evidence="2">Aromatic compound metabolism; beta-ketoadipate pathway; acetyl-CoA and succinyl-CoA from 3-oxoadipate: step 2/2.</text>
</comment>
<dbReference type="NCBIfam" id="TIGR01930">
    <property type="entry name" value="AcCoA-C-Actrans"/>
    <property type="match status" value="1"/>
</dbReference>
<dbReference type="InterPro" id="IPR020617">
    <property type="entry name" value="Thiolase_C"/>
</dbReference>
<dbReference type="Gene3D" id="3.40.47.10">
    <property type="match status" value="1"/>
</dbReference>
<dbReference type="InterPro" id="IPR020616">
    <property type="entry name" value="Thiolase_N"/>
</dbReference>
<dbReference type="PROSITE" id="PS00099">
    <property type="entry name" value="THIOLASE_3"/>
    <property type="match status" value="1"/>
</dbReference>
<evidence type="ECO:0000256" key="6">
    <source>
        <dbReference type="ARBA" id="ARBA00022490"/>
    </source>
</evidence>
<evidence type="ECO:0000256" key="4">
    <source>
        <dbReference type="ARBA" id="ARBA00012233"/>
    </source>
</evidence>
<dbReference type="InterPro" id="IPR002155">
    <property type="entry name" value="Thiolase"/>
</dbReference>
<proteinExistence type="inferred from homology"/>
<keyword evidence="9 13" id="KW-0012">Acyltransferase</keyword>
<dbReference type="PIRSF" id="PIRSF000429">
    <property type="entry name" value="Ac-CoA_Ac_transf"/>
    <property type="match status" value="1"/>
</dbReference>
<evidence type="ECO:0000256" key="8">
    <source>
        <dbReference type="ARBA" id="ARBA00022797"/>
    </source>
</evidence>
<dbReference type="InterPro" id="IPR020615">
    <property type="entry name" value="Thiolase_acyl_enz_int_AS"/>
</dbReference>
<dbReference type="NCBIfam" id="NF006551">
    <property type="entry name" value="PRK09050.1"/>
    <property type="match status" value="1"/>
</dbReference>
<gene>
    <name evidence="16" type="ORF">AUO97_17285</name>
</gene>
<dbReference type="Proteomes" id="UP000072389">
    <property type="component" value="Chromosome"/>
</dbReference>
<keyword evidence="8" id="KW-0058">Aromatic hydrocarbons catabolism</keyword>
<organism evidence="16 17">
    <name type="scientific">Acinetobacter baumannii</name>
    <dbReference type="NCBI Taxonomy" id="470"/>
    <lineage>
        <taxon>Bacteria</taxon>
        <taxon>Pseudomonadati</taxon>
        <taxon>Pseudomonadota</taxon>
        <taxon>Gammaproteobacteria</taxon>
        <taxon>Moraxellales</taxon>
        <taxon>Moraxellaceae</taxon>
        <taxon>Acinetobacter</taxon>
        <taxon>Acinetobacter calcoaceticus/baumannii complex</taxon>
    </lineage>
</organism>
<evidence type="ECO:0000259" key="15">
    <source>
        <dbReference type="Pfam" id="PF02803"/>
    </source>
</evidence>
<dbReference type="InterPro" id="IPR016039">
    <property type="entry name" value="Thiolase-like"/>
</dbReference>
<comment type="function">
    <text evidence="1">Catalyzes thiolytic cleavage of beta-ketoadipyl-CoA to succinyl-CoA and acetyl-CoA.</text>
</comment>
<dbReference type="PROSITE" id="PS00737">
    <property type="entry name" value="THIOLASE_2"/>
    <property type="match status" value="1"/>
</dbReference>
<dbReference type="InterPro" id="IPR020610">
    <property type="entry name" value="Thiolase_AS"/>
</dbReference>
<comment type="similarity">
    <text evidence="3 13">Belongs to the thiolase-like superfamily. Thiolase family.</text>
</comment>
<feature type="active site" description="Proton acceptor" evidence="12">
    <location>
        <position position="359"/>
    </location>
</feature>
<evidence type="ECO:0000259" key="14">
    <source>
        <dbReference type="Pfam" id="PF00108"/>
    </source>
</evidence>
<dbReference type="InterPro" id="IPR020613">
    <property type="entry name" value="Thiolase_CS"/>
</dbReference>
<dbReference type="InterPro" id="IPR012793">
    <property type="entry name" value="PcaF"/>
</dbReference>
<feature type="domain" description="Thiolase N-terminal" evidence="14">
    <location>
        <begin position="7"/>
        <end position="270"/>
    </location>
</feature>
<dbReference type="AlphaFoldDB" id="A0A7L5TEZ7"/>
<feature type="domain" description="Thiolase C-terminal" evidence="15">
    <location>
        <begin position="278"/>
        <end position="402"/>
    </location>
</feature>